<feature type="region of interest" description="Disordered" evidence="1">
    <location>
        <begin position="100"/>
        <end position="122"/>
    </location>
</feature>
<protein>
    <submittedName>
        <fullName evidence="2">Uncharacterized protein</fullName>
    </submittedName>
</protein>
<feature type="compositionally biased region" description="Polar residues" evidence="1">
    <location>
        <begin position="225"/>
        <end position="237"/>
    </location>
</feature>
<accession>A0ABR1YD20</accession>
<feature type="compositionally biased region" description="Low complexity" evidence="1">
    <location>
        <begin position="293"/>
        <end position="305"/>
    </location>
</feature>
<feature type="region of interest" description="Disordered" evidence="1">
    <location>
        <begin position="137"/>
        <end position="190"/>
    </location>
</feature>
<proteinExistence type="predicted"/>
<gene>
    <name evidence="2" type="ORF">HDK90DRAFT_74985</name>
</gene>
<dbReference type="EMBL" id="JBBWRZ010000011">
    <property type="protein sequence ID" value="KAK8226066.1"/>
    <property type="molecule type" value="Genomic_DNA"/>
</dbReference>
<comment type="caution">
    <text evidence="2">The sequence shown here is derived from an EMBL/GenBank/DDBJ whole genome shotgun (WGS) entry which is preliminary data.</text>
</comment>
<dbReference type="Proteomes" id="UP001492380">
    <property type="component" value="Unassembled WGS sequence"/>
</dbReference>
<organism evidence="2 3">
    <name type="scientific">Phyllosticta capitalensis</name>
    <dbReference type="NCBI Taxonomy" id="121624"/>
    <lineage>
        <taxon>Eukaryota</taxon>
        <taxon>Fungi</taxon>
        <taxon>Dikarya</taxon>
        <taxon>Ascomycota</taxon>
        <taxon>Pezizomycotina</taxon>
        <taxon>Dothideomycetes</taxon>
        <taxon>Dothideomycetes incertae sedis</taxon>
        <taxon>Botryosphaeriales</taxon>
        <taxon>Phyllostictaceae</taxon>
        <taxon>Phyllosticta</taxon>
    </lineage>
</organism>
<name>A0ABR1YD20_9PEZI</name>
<evidence type="ECO:0000313" key="3">
    <source>
        <dbReference type="Proteomes" id="UP001492380"/>
    </source>
</evidence>
<evidence type="ECO:0000256" key="1">
    <source>
        <dbReference type="SAM" id="MobiDB-lite"/>
    </source>
</evidence>
<feature type="compositionally biased region" description="Low complexity" evidence="1">
    <location>
        <begin position="260"/>
        <end position="278"/>
    </location>
</feature>
<evidence type="ECO:0000313" key="2">
    <source>
        <dbReference type="EMBL" id="KAK8226066.1"/>
    </source>
</evidence>
<keyword evidence="3" id="KW-1185">Reference proteome</keyword>
<reference evidence="2 3" key="1">
    <citation type="submission" date="2024-04" db="EMBL/GenBank/DDBJ databases">
        <title>Phyllosticta paracitricarpa is synonymous to the EU quarantine fungus P. citricarpa based on phylogenomic analyses.</title>
        <authorList>
            <consortium name="Lawrence Berkeley National Laboratory"/>
            <person name="Van Ingen-Buijs V.A."/>
            <person name="Van Westerhoven A.C."/>
            <person name="Haridas S."/>
            <person name="Skiadas P."/>
            <person name="Martin F."/>
            <person name="Groenewald J.Z."/>
            <person name="Crous P.W."/>
            <person name="Seidl M.F."/>
        </authorList>
    </citation>
    <scope>NUCLEOTIDE SEQUENCE [LARGE SCALE GENOMIC DNA]</scope>
    <source>
        <strain evidence="2 3">CBS 123374</strain>
    </source>
</reference>
<sequence>MPDSATNDNNQTAHNLQTLLLNVESVSSSASAVGRECRHFMGLLQQVLAGPGAREFMDEMGESLKRLVDAFDGYSSAVTDHSVAFAVAAEDAKRKIDVLKEGGRQGQQSVTESSSSSIPRAKKPVVKLPALRIRTADTHPSSPCAFPSEAPLNAPTHLPPPQAPSTVYYTPESRSRTVSPDPDCDPRKMQVSRTISPDLNCDLQNTQDVDGAVSTLQEDFRQVRLSSAQGQLESSTNPEREPRPSLALSLPKADFTFRAPPSSSGSSSPSTNRSPTSPQRNPFLTPPLPSPSTAPSSPSSPTRPSFHNLPYTVVSRGVNARGNRWEKRDYGPGAPNRNAYHYSNSDGSYFYSNWDGSRFWRGKNGKSWVREGEMGWRRHQV</sequence>
<feature type="region of interest" description="Disordered" evidence="1">
    <location>
        <begin position="225"/>
        <end position="311"/>
    </location>
</feature>